<name>A0A232LVI0_9EURO</name>
<feature type="compositionally biased region" description="Basic and acidic residues" evidence="1">
    <location>
        <begin position="407"/>
        <end position="417"/>
    </location>
</feature>
<feature type="compositionally biased region" description="Basic and acidic residues" evidence="1">
    <location>
        <begin position="106"/>
        <end position="140"/>
    </location>
</feature>
<proteinExistence type="predicted"/>
<feature type="compositionally biased region" description="Basic and acidic residues" evidence="1">
    <location>
        <begin position="56"/>
        <end position="79"/>
    </location>
</feature>
<dbReference type="Proteomes" id="UP000243515">
    <property type="component" value="Unassembled WGS sequence"/>
</dbReference>
<keyword evidence="3" id="KW-1185">Reference proteome</keyword>
<gene>
    <name evidence="2" type="ORF">Egran_04086</name>
</gene>
<comment type="caution">
    <text evidence="2">The sequence shown here is derived from an EMBL/GenBank/DDBJ whole genome shotgun (WGS) entry which is preliminary data.</text>
</comment>
<feature type="compositionally biased region" description="Basic residues" evidence="1">
    <location>
        <begin position="178"/>
        <end position="189"/>
    </location>
</feature>
<accession>A0A232LVI0</accession>
<feature type="region of interest" description="Disordered" evidence="1">
    <location>
        <begin position="261"/>
        <end position="290"/>
    </location>
</feature>
<organism evidence="2 3">
    <name type="scientific">Elaphomyces granulatus</name>
    <dbReference type="NCBI Taxonomy" id="519963"/>
    <lineage>
        <taxon>Eukaryota</taxon>
        <taxon>Fungi</taxon>
        <taxon>Dikarya</taxon>
        <taxon>Ascomycota</taxon>
        <taxon>Pezizomycotina</taxon>
        <taxon>Eurotiomycetes</taxon>
        <taxon>Eurotiomycetidae</taxon>
        <taxon>Eurotiales</taxon>
        <taxon>Elaphomycetaceae</taxon>
        <taxon>Elaphomyces</taxon>
    </lineage>
</organism>
<dbReference type="PANTHER" id="PTHR40132">
    <property type="entry name" value="PRE-MRNA-SPLICING FACTOR 38B"/>
    <property type="match status" value="1"/>
</dbReference>
<feature type="compositionally biased region" description="Basic and acidic residues" evidence="1">
    <location>
        <begin position="86"/>
        <end position="96"/>
    </location>
</feature>
<dbReference type="EMBL" id="NPHW01004297">
    <property type="protein sequence ID" value="OXV08149.1"/>
    <property type="molecule type" value="Genomic_DNA"/>
</dbReference>
<feature type="compositionally biased region" description="Low complexity" evidence="1">
    <location>
        <begin position="190"/>
        <end position="209"/>
    </location>
</feature>
<feature type="region of interest" description="Disordered" evidence="1">
    <location>
        <begin position="56"/>
        <end position="217"/>
    </location>
</feature>
<dbReference type="OrthoDB" id="2431475at2759"/>
<evidence type="ECO:0000313" key="3">
    <source>
        <dbReference type="Proteomes" id="UP000243515"/>
    </source>
</evidence>
<sequence>MVDPTSNDDYVAQILANDARDSSLKYSTLGMEAYLPQSQRRGDAPKPNTRFLKNILRETDSHNASLRRKEEYSSRETLSRHRRTKSDRGRDKRENRTTSTPRSHASKNEELLGYRDEDRSRSHRSSRTDHATDSDTDRHKSLSRKHRRRHGDERHRSKHQRERSRSPNRSSRYDESRYRRRRHWHRHASSRSSSRSPPRPSSPSTSSPRKALNDDKSIRRRHLRGLTQASSPQSSVHRLLEGSQNELKEVVTESSLSTFIGNHLPSEESDPLEDLLGPLPPPSNNVHDSSLIRSRGRGAYRINTSNIDTHFATDYNPALDIHLDGENTAPSTRLSRRPVAGLMTKDDDWDMALEALRDRALWRENSADRLRAAGFTEQVVDRFANNASAGSTRSEKDGRIGSFKWSKKGESREWDRGKVMDQDGHFDVKAPW</sequence>
<protein>
    <submittedName>
        <fullName evidence="2">Uncharacterized protein</fullName>
    </submittedName>
</protein>
<evidence type="ECO:0000313" key="2">
    <source>
        <dbReference type="EMBL" id="OXV08149.1"/>
    </source>
</evidence>
<reference evidence="2 3" key="1">
    <citation type="journal article" date="2015" name="Environ. Microbiol.">
        <title>Metagenome sequence of Elaphomyces granulatus from sporocarp tissue reveals Ascomycota ectomycorrhizal fingerprints of genome expansion and a Proteobacteria-rich microbiome.</title>
        <authorList>
            <person name="Quandt C.A."/>
            <person name="Kohler A."/>
            <person name="Hesse C.N."/>
            <person name="Sharpton T.J."/>
            <person name="Martin F."/>
            <person name="Spatafora J.W."/>
        </authorList>
    </citation>
    <scope>NUCLEOTIDE SEQUENCE [LARGE SCALE GENOMIC DNA]</scope>
    <source>
        <strain evidence="2 3">OSC145934</strain>
    </source>
</reference>
<evidence type="ECO:0000256" key="1">
    <source>
        <dbReference type="SAM" id="MobiDB-lite"/>
    </source>
</evidence>
<dbReference type="AlphaFoldDB" id="A0A232LVI0"/>
<feature type="region of interest" description="Disordered" evidence="1">
    <location>
        <begin position="388"/>
        <end position="417"/>
    </location>
</feature>
<dbReference type="PANTHER" id="PTHR40132:SF1">
    <property type="entry name" value="PRE-MRNA-SPLICING FACTOR 38B"/>
    <property type="match status" value="1"/>
</dbReference>